<evidence type="ECO:0000256" key="10">
    <source>
        <dbReference type="SAM" id="Phobius"/>
    </source>
</evidence>
<evidence type="ECO:0000256" key="9">
    <source>
        <dbReference type="SAM" id="MobiDB-lite"/>
    </source>
</evidence>
<evidence type="ECO:0000256" key="1">
    <source>
        <dbReference type="ARBA" id="ARBA00004141"/>
    </source>
</evidence>
<feature type="region of interest" description="Disordered" evidence="9">
    <location>
        <begin position="342"/>
        <end position="367"/>
    </location>
</feature>
<evidence type="ECO:0000256" key="3">
    <source>
        <dbReference type="ARBA" id="ARBA00022448"/>
    </source>
</evidence>
<sequence>MIDPQLNQQSSPNAYNPEPGSNLDPQSPNFDARAWVRAVIKLSQGDPDAAPPRFLGVAFKNLSAYGSSSGSESQLTVLNIVARAISSIAGLVGAKRRGSRVEILRDIEGVVEQGELLLVLGPPGSGCSTFLKTLAGETSGLEISEESYLNYRGINRKDIQSSLRGDILYNAEVDAHLPHLTVGETLTFAAQCRLARHIPGGTPSAQASTTMRDVMMSIFGISHTINTRVGDDFIRGVSGGERKRVSIAEAALAEAKLQCWDNSTRGLDSGNAVNFVANLRVQADLLGVASAVALYQAPQKAYEMFDRVILLYEGREIFFGRTGEARGYFEGLGFEYPERQTTPDFLTSMTSSGERRPRPGYENKVPRSPDEFAARWQESQARQSLLKELNAYEDKHPSTERLEEYNASRRAEQAKNQRAKSPYVISYLQQVRLTIWRGYRRLLADPGFTIASLLFNLIIALLLGSMYYDLKPDTSSLYYRGGIVFYALLFNAFASQLEVLTVYAERPIIEKQTRYAFYHQSAQAIASYTMDLPYKTINMIVFNLVIYFMSNLRREAGAFFFFCLTTYILTLVMSCLYRWLASITRAAYQAMVPSAILSLGLIMYTGYTIPVEYLPGWSRWLNYVNPFAYAFEALMANEFHGRVFDCAEVVPRGTGYEDPLGESRACAAVGAIPGSTMVSGDRYIALTFGYYNENKWRDVGILIAFLVFFFAVYIVAAEYTKPPRSKGEVLVFSARERARHPSRGKADDLELQPTGWNTAFHADTESGDEAQIPATITRSAIFHWEDLCYTVSINGTERSILDHVDGWVKPGASTALMGVSGAGKTTLLDVLANRVSVGVVSGSTFINGSATDASFQHRVGYVQQQDLHLSTMTVGEALEFSALLRQSAEIPTKEKLAYVDYVIKLLEMQSFENAVIGTPGEGLNVEQRKRLTIGVELAARPQLLLFLDEPTSGLDSQTSWAILQLIKKLTASGQAVLCTIHQPSALLFDQFDRLLLLAPGGRTVYFGDLGPNSTRLIEYLERNGAPTCPPGANQAEWMLDVIRQSTDEENKSLDWHQVWRESPEFQAVKSELGRLRSLAAEAANGDGDLAMSAATSEPSQHREFVASYWRQSMVVLDRTGKHFWRSPGYLWSKIALVVLSSLYIGLSFRAKNSIQGLSNQLYSIFMFLVMFNNINEQIMPMFVPQRSLYETRERPSKIYHWTTFLLSNILVEAGWNTIMSVLIYICWYYPIGFVANTAVEDRDVRGFLVFLFLWMFMLFTSTFSHFAITWVPNAEIGGVIASLLWLFCLVFCGVAIPKADFPTFWKWMHPVSPGTYLVGGVMSAALGGSNVTCTDTELLSIPPPSNLTCSAFLDHFATETGGNLLNPDATDMCRYCVISTTDQFLSRFDIYYKDAWRNFGVFWAYILFNVAAAVGLYWVFRMPRRGRK</sequence>
<feature type="compositionally biased region" description="Basic and acidic residues" evidence="9">
    <location>
        <begin position="353"/>
        <end position="367"/>
    </location>
</feature>
<dbReference type="Proteomes" id="UP001610563">
    <property type="component" value="Unassembled WGS sequence"/>
</dbReference>
<dbReference type="Pfam" id="PF14510">
    <property type="entry name" value="ABC_trans_N"/>
    <property type="match status" value="1"/>
</dbReference>
<organism evidence="12 13">
    <name type="scientific">Aspergillus keveii</name>
    <dbReference type="NCBI Taxonomy" id="714993"/>
    <lineage>
        <taxon>Eukaryota</taxon>
        <taxon>Fungi</taxon>
        <taxon>Dikarya</taxon>
        <taxon>Ascomycota</taxon>
        <taxon>Pezizomycotina</taxon>
        <taxon>Eurotiomycetes</taxon>
        <taxon>Eurotiomycetidae</taxon>
        <taxon>Eurotiales</taxon>
        <taxon>Aspergillaceae</taxon>
        <taxon>Aspergillus</taxon>
        <taxon>Aspergillus subgen. Nidulantes</taxon>
    </lineage>
</organism>
<dbReference type="Gene3D" id="3.40.50.300">
    <property type="entry name" value="P-loop containing nucleotide triphosphate hydrolases"/>
    <property type="match status" value="2"/>
</dbReference>
<keyword evidence="7 10" id="KW-1133">Transmembrane helix</keyword>
<reference evidence="12 13" key="1">
    <citation type="submission" date="2024-07" db="EMBL/GenBank/DDBJ databases">
        <title>Section-level genome sequencing and comparative genomics of Aspergillus sections Usti and Cavernicolus.</title>
        <authorList>
            <consortium name="Lawrence Berkeley National Laboratory"/>
            <person name="Nybo J.L."/>
            <person name="Vesth T.C."/>
            <person name="Theobald S."/>
            <person name="Frisvad J.C."/>
            <person name="Larsen T.O."/>
            <person name="Kjaerboelling I."/>
            <person name="Rothschild-Mancinelli K."/>
            <person name="Lyhne E.K."/>
            <person name="Kogle M.E."/>
            <person name="Barry K."/>
            <person name="Clum A."/>
            <person name="Na H."/>
            <person name="Ledsgaard L."/>
            <person name="Lin J."/>
            <person name="Lipzen A."/>
            <person name="Kuo A."/>
            <person name="Riley R."/>
            <person name="Mondo S."/>
            <person name="Labutti K."/>
            <person name="Haridas S."/>
            <person name="Pangalinan J."/>
            <person name="Salamov A.A."/>
            <person name="Simmons B.A."/>
            <person name="Magnuson J.K."/>
            <person name="Chen J."/>
            <person name="Drula E."/>
            <person name="Henrissat B."/>
            <person name="Wiebenga A."/>
            <person name="Lubbers R.J."/>
            <person name="Gomes A.C."/>
            <person name="Makela M.R."/>
            <person name="Stajich J."/>
            <person name="Grigoriev I.V."/>
            <person name="Mortensen U.H."/>
            <person name="De Vries R.P."/>
            <person name="Baker S.E."/>
            <person name="Andersen M.R."/>
        </authorList>
    </citation>
    <scope>NUCLEOTIDE SEQUENCE [LARGE SCALE GENOMIC DNA]</scope>
    <source>
        <strain evidence="12 13">CBS 209.92</strain>
    </source>
</reference>
<evidence type="ECO:0000256" key="5">
    <source>
        <dbReference type="ARBA" id="ARBA00022741"/>
    </source>
</evidence>
<feature type="transmembrane region" description="Helical" evidence="10">
    <location>
        <begin position="1160"/>
        <end position="1178"/>
    </location>
</feature>
<feature type="domain" description="ABC transporter" evidence="11">
    <location>
        <begin position="782"/>
        <end position="1024"/>
    </location>
</feature>
<dbReference type="PANTHER" id="PTHR19241">
    <property type="entry name" value="ATP-BINDING CASSETTE TRANSPORTER"/>
    <property type="match status" value="1"/>
</dbReference>
<feature type="transmembrane region" description="Helical" evidence="10">
    <location>
        <begin position="1246"/>
        <end position="1270"/>
    </location>
</feature>
<feature type="compositionally biased region" description="Polar residues" evidence="9">
    <location>
        <begin position="342"/>
        <end position="352"/>
    </location>
</feature>
<feature type="domain" description="ABC transporter" evidence="11">
    <location>
        <begin position="75"/>
        <end position="338"/>
    </location>
</feature>
<dbReference type="InterPro" id="IPR010929">
    <property type="entry name" value="PDR_CDR_ABC"/>
</dbReference>
<feature type="transmembrane region" description="Helical" evidence="10">
    <location>
        <begin position="532"/>
        <end position="550"/>
    </location>
</feature>
<dbReference type="PROSITE" id="PS50893">
    <property type="entry name" value="ABC_TRANSPORTER_2"/>
    <property type="match status" value="2"/>
</dbReference>
<feature type="region of interest" description="Disordered" evidence="9">
    <location>
        <begin position="1"/>
        <end position="28"/>
    </location>
</feature>
<name>A0ABR4GB02_9EURO</name>
<comment type="subcellular location">
    <subcellularLocation>
        <location evidence="1">Membrane</location>
        <topology evidence="1">Multi-pass membrane protein</topology>
    </subcellularLocation>
</comment>
<dbReference type="Pfam" id="PF06422">
    <property type="entry name" value="PDR_CDR"/>
    <property type="match status" value="1"/>
</dbReference>
<keyword evidence="4 10" id="KW-0812">Transmembrane</keyword>
<evidence type="ECO:0000256" key="7">
    <source>
        <dbReference type="ARBA" id="ARBA00022989"/>
    </source>
</evidence>
<feature type="transmembrane region" description="Helical" evidence="10">
    <location>
        <begin position="442"/>
        <end position="463"/>
    </location>
</feature>
<dbReference type="SMART" id="SM00382">
    <property type="entry name" value="AAA"/>
    <property type="match status" value="2"/>
</dbReference>
<keyword evidence="13" id="KW-1185">Reference proteome</keyword>
<feature type="transmembrane region" description="Helical" evidence="10">
    <location>
        <begin position="1402"/>
        <end position="1420"/>
    </location>
</feature>
<dbReference type="InterPro" id="IPR034003">
    <property type="entry name" value="ABCG_PDR_2"/>
</dbReference>
<feature type="transmembrane region" description="Helical" evidence="10">
    <location>
        <begin position="1128"/>
        <end position="1148"/>
    </location>
</feature>
<feature type="transmembrane region" description="Helical" evidence="10">
    <location>
        <begin position="556"/>
        <end position="580"/>
    </location>
</feature>
<dbReference type="InterPro" id="IPR029481">
    <property type="entry name" value="ABC_trans_N"/>
</dbReference>
<dbReference type="CDD" id="cd03232">
    <property type="entry name" value="ABCG_PDR_domain2"/>
    <property type="match status" value="1"/>
</dbReference>
<feature type="transmembrane region" description="Helical" evidence="10">
    <location>
        <begin position="1276"/>
        <end position="1296"/>
    </location>
</feature>
<keyword evidence="8 10" id="KW-0472">Membrane</keyword>
<feature type="compositionally biased region" description="Polar residues" evidence="9">
    <location>
        <begin position="1"/>
        <end position="14"/>
    </location>
</feature>
<feature type="transmembrane region" description="Helical" evidence="10">
    <location>
        <begin position="483"/>
        <end position="504"/>
    </location>
</feature>
<dbReference type="InterPro" id="IPR003593">
    <property type="entry name" value="AAA+_ATPase"/>
</dbReference>
<dbReference type="SUPFAM" id="SSF52540">
    <property type="entry name" value="P-loop containing nucleoside triphosphate hydrolases"/>
    <property type="match status" value="2"/>
</dbReference>
<dbReference type="InterPro" id="IPR027417">
    <property type="entry name" value="P-loop_NTPase"/>
</dbReference>
<proteinExistence type="inferred from homology"/>
<evidence type="ECO:0000256" key="6">
    <source>
        <dbReference type="ARBA" id="ARBA00022840"/>
    </source>
</evidence>
<accession>A0ABR4GB02</accession>
<keyword evidence="5" id="KW-0547">Nucleotide-binding</keyword>
<dbReference type="InterPro" id="IPR003439">
    <property type="entry name" value="ABC_transporter-like_ATP-bd"/>
</dbReference>
<dbReference type="PROSITE" id="PS00211">
    <property type="entry name" value="ABC_TRANSPORTER_1"/>
    <property type="match status" value="1"/>
</dbReference>
<comment type="caution">
    <text evidence="12">The sequence shown here is derived from an EMBL/GenBank/DDBJ whole genome shotgun (WGS) entry which is preliminary data.</text>
</comment>
<evidence type="ECO:0000256" key="8">
    <source>
        <dbReference type="ARBA" id="ARBA00023136"/>
    </source>
</evidence>
<protein>
    <submittedName>
        <fullName evidence="12">ABC-2 type transporter-domain-containing protein</fullName>
    </submittedName>
</protein>
<dbReference type="InterPro" id="IPR017871">
    <property type="entry name" value="ABC_transporter-like_CS"/>
</dbReference>
<comment type="similarity">
    <text evidence="2">Belongs to the ABC transporter superfamily. ABCG family. PDR (TC 3.A.1.205) subfamily.</text>
</comment>
<dbReference type="Pfam" id="PF00005">
    <property type="entry name" value="ABC_tran"/>
    <property type="match status" value="2"/>
</dbReference>
<feature type="transmembrane region" description="Helical" evidence="10">
    <location>
        <begin position="699"/>
        <end position="716"/>
    </location>
</feature>
<evidence type="ECO:0000313" key="13">
    <source>
        <dbReference type="Proteomes" id="UP001610563"/>
    </source>
</evidence>
<gene>
    <name evidence="12" type="ORF">BJX66DRAFT_349986</name>
</gene>
<evidence type="ECO:0000256" key="4">
    <source>
        <dbReference type="ARBA" id="ARBA00022692"/>
    </source>
</evidence>
<dbReference type="EMBL" id="JBFTWV010000028">
    <property type="protein sequence ID" value="KAL2796224.1"/>
    <property type="molecule type" value="Genomic_DNA"/>
</dbReference>
<feature type="transmembrane region" description="Helical" evidence="10">
    <location>
        <begin position="1221"/>
        <end position="1239"/>
    </location>
</feature>
<evidence type="ECO:0000256" key="2">
    <source>
        <dbReference type="ARBA" id="ARBA00006012"/>
    </source>
</evidence>
<dbReference type="InterPro" id="IPR013525">
    <property type="entry name" value="ABC2_TM"/>
</dbReference>
<evidence type="ECO:0000259" key="11">
    <source>
        <dbReference type="PROSITE" id="PS50893"/>
    </source>
</evidence>
<dbReference type="Pfam" id="PF01061">
    <property type="entry name" value="ABC2_membrane"/>
    <property type="match status" value="2"/>
</dbReference>
<keyword evidence="6" id="KW-0067">ATP-binding</keyword>
<evidence type="ECO:0000313" key="12">
    <source>
        <dbReference type="EMBL" id="KAL2796224.1"/>
    </source>
</evidence>
<keyword evidence="3" id="KW-0813">Transport</keyword>
<feature type="transmembrane region" description="Helical" evidence="10">
    <location>
        <begin position="587"/>
        <end position="607"/>
    </location>
</feature>